<feature type="transmembrane region" description="Helical" evidence="1">
    <location>
        <begin position="155"/>
        <end position="175"/>
    </location>
</feature>
<feature type="transmembrane region" description="Helical" evidence="1">
    <location>
        <begin position="38"/>
        <end position="58"/>
    </location>
</feature>
<proteinExistence type="predicted"/>
<evidence type="ECO:0008006" key="4">
    <source>
        <dbReference type="Google" id="ProtNLM"/>
    </source>
</evidence>
<keyword evidence="1" id="KW-1133">Transmembrane helix</keyword>
<evidence type="ECO:0000313" key="2">
    <source>
        <dbReference type="EMBL" id="GGM03279.1"/>
    </source>
</evidence>
<comment type="caution">
    <text evidence="2">The sequence shown here is derived from an EMBL/GenBank/DDBJ whole genome shotgun (WGS) entry which is preliminary data.</text>
</comment>
<feature type="transmembrane region" description="Helical" evidence="1">
    <location>
        <begin position="113"/>
        <end position="134"/>
    </location>
</feature>
<keyword evidence="1" id="KW-0812">Transmembrane</keyword>
<organism evidence="2 3">
    <name type="scientific">Deinococcus aerophilus</name>
    <dbReference type="NCBI Taxonomy" id="522488"/>
    <lineage>
        <taxon>Bacteria</taxon>
        <taxon>Thermotogati</taxon>
        <taxon>Deinococcota</taxon>
        <taxon>Deinococci</taxon>
        <taxon>Deinococcales</taxon>
        <taxon>Deinococcaceae</taxon>
        <taxon>Deinococcus</taxon>
    </lineage>
</organism>
<keyword evidence="3" id="KW-1185">Reference proteome</keyword>
<feature type="transmembrane region" description="Helical" evidence="1">
    <location>
        <begin position="187"/>
        <end position="209"/>
    </location>
</feature>
<dbReference type="EMBL" id="BMOM01000005">
    <property type="protein sequence ID" value="GGM03279.1"/>
    <property type="molecule type" value="Genomic_DNA"/>
</dbReference>
<protein>
    <recommendedName>
        <fullName evidence="4">Cation transporter</fullName>
    </recommendedName>
</protein>
<feature type="transmembrane region" description="Helical" evidence="1">
    <location>
        <begin position="12"/>
        <end position="32"/>
    </location>
</feature>
<keyword evidence="1" id="KW-0472">Membrane</keyword>
<reference evidence="3" key="1">
    <citation type="journal article" date="2019" name="Int. J. Syst. Evol. Microbiol.">
        <title>The Global Catalogue of Microorganisms (GCM) 10K type strain sequencing project: providing services to taxonomists for standard genome sequencing and annotation.</title>
        <authorList>
            <consortium name="The Broad Institute Genomics Platform"/>
            <consortium name="The Broad Institute Genome Sequencing Center for Infectious Disease"/>
            <person name="Wu L."/>
            <person name="Ma J."/>
        </authorList>
    </citation>
    <scope>NUCLEOTIDE SEQUENCE [LARGE SCALE GENOMIC DNA]</scope>
    <source>
        <strain evidence="3">JCM 15443</strain>
    </source>
</reference>
<sequence>MKLPLTRLRPLALGFLWAEVVVLLGSVAFVLWQSSFDAQGWFNAVDFLLAALVLAWWTQVFTRLSAAQATAPDHGSLRALALAFPWLTSLRAALWGLTLLGLLTGMAPEANPVAVTALMTVWGAAIGASNAVNGSLVRLAPEPGNPAARKRLMDWLNVSAALALGMAVLNVVPIRGFSGDPTLGAQLVYGLGGALDVVATVLALWVLVAQGGGGRERERGTARGA</sequence>
<evidence type="ECO:0000313" key="3">
    <source>
        <dbReference type="Proteomes" id="UP000661918"/>
    </source>
</evidence>
<dbReference type="Proteomes" id="UP000661918">
    <property type="component" value="Unassembled WGS sequence"/>
</dbReference>
<gene>
    <name evidence="2" type="ORF">GCM10010841_09630</name>
</gene>
<name>A0ABQ2GN66_9DEIO</name>
<dbReference type="RefSeq" id="WP_229752890.1">
    <property type="nucleotide sequence ID" value="NZ_BMOM01000005.1"/>
</dbReference>
<evidence type="ECO:0000256" key="1">
    <source>
        <dbReference type="SAM" id="Phobius"/>
    </source>
</evidence>
<feature type="transmembrane region" description="Helical" evidence="1">
    <location>
        <begin position="79"/>
        <end position="107"/>
    </location>
</feature>
<accession>A0ABQ2GN66</accession>